<evidence type="ECO:0000256" key="1">
    <source>
        <dbReference type="SAM" id="Phobius"/>
    </source>
</evidence>
<feature type="transmembrane region" description="Helical" evidence="1">
    <location>
        <begin position="15"/>
        <end position="32"/>
    </location>
</feature>
<accession>A0A2V4B353</accession>
<proteinExistence type="predicted"/>
<evidence type="ECO:0000313" key="3">
    <source>
        <dbReference type="Proteomes" id="UP000249915"/>
    </source>
</evidence>
<name>A0A2V4B353_9PSEU</name>
<protein>
    <submittedName>
        <fullName evidence="2">Uncharacterized protein</fullName>
    </submittedName>
</protein>
<reference evidence="2 3" key="1">
    <citation type="submission" date="2016-07" db="EMBL/GenBank/DDBJ databases">
        <title>Draft genome sequence of Prauserella muralis DSM 45305, isolated from a mould-covered wall in an indoor environment.</title>
        <authorList>
            <person name="Ruckert C."/>
            <person name="Albersmeier A."/>
            <person name="Jiang C.-L."/>
            <person name="Jiang Y."/>
            <person name="Kalinowski J."/>
            <person name="Schneider O."/>
            <person name="Winkler A."/>
            <person name="Zotchev S.B."/>
        </authorList>
    </citation>
    <scope>NUCLEOTIDE SEQUENCE [LARGE SCALE GENOMIC DNA]</scope>
    <source>
        <strain evidence="2 3">DSM 45305</strain>
    </source>
</reference>
<gene>
    <name evidence="2" type="ORF">BAY60_20170</name>
</gene>
<keyword evidence="1" id="KW-0472">Membrane</keyword>
<comment type="caution">
    <text evidence="2">The sequence shown here is derived from an EMBL/GenBank/DDBJ whole genome shotgun (WGS) entry which is preliminary data.</text>
</comment>
<dbReference type="AlphaFoldDB" id="A0A2V4B353"/>
<dbReference type="Proteomes" id="UP000249915">
    <property type="component" value="Unassembled WGS sequence"/>
</dbReference>
<keyword evidence="3" id="KW-1185">Reference proteome</keyword>
<evidence type="ECO:0000313" key="2">
    <source>
        <dbReference type="EMBL" id="PXY22895.1"/>
    </source>
</evidence>
<dbReference type="EMBL" id="MASW01000005">
    <property type="protein sequence ID" value="PXY22895.1"/>
    <property type="molecule type" value="Genomic_DNA"/>
</dbReference>
<keyword evidence="1" id="KW-1133">Transmembrane helix</keyword>
<organism evidence="2 3">
    <name type="scientific">Prauserella muralis</name>
    <dbReference type="NCBI Taxonomy" id="588067"/>
    <lineage>
        <taxon>Bacteria</taxon>
        <taxon>Bacillati</taxon>
        <taxon>Actinomycetota</taxon>
        <taxon>Actinomycetes</taxon>
        <taxon>Pseudonocardiales</taxon>
        <taxon>Pseudonocardiaceae</taxon>
        <taxon>Prauserella</taxon>
    </lineage>
</organism>
<feature type="transmembrane region" description="Helical" evidence="1">
    <location>
        <begin position="44"/>
        <end position="62"/>
    </location>
</feature>
<keyword evidence="1" id="KW-0812">Transmembrane</keyword>
<feature type="transmembrane region" description="Helical" evidence="1">
    <location>
        <begin position="68"/>
        <end position="91"/>
    </location>
</feature>
<sequence>MVPAHWHLPAPVDGLLHAVLLAGAVVFWLPVVGPRRPGEAARAVYLFLAGPSLDLAAIYLIIQGDSAGGLAMIVGMLPIGLAAMAVTWRWITEEERHAW</sequence>